<keyword evidence="3" id="KW-1185">Reference proteome</keyword>
<dbReference type="PANTHER" id="PTHR32305">
    <property type="match status" value="1"/>
</dbReference>
<organism evidence="2 3">
    <name type="scientific">Fibrella aquatilis</name>
    <dbReference type="NCBI Taxonomy" id="2817059"/>
    <lineage>
        <taxon>Bacteria</taxon>
        <taxon>Pseudomonadati</taxon>
        <taxon>Bacteroidota</taxon>
        <taxon>Cytophagia</taxon>
        <taxon>Cytophagales</taxon>
        <taxon>Spirosomataceae</taxon>
        <taxon>Fibrella</taxon>
    </lineage>
</organism>
<dbReference type="AlphaFoldDB" id="A0A939GAX0"/>
<dbReference type="PANTHER" id="PTHR32305:SF15">
    <property type="entry name" value="PROTEIN RHSA-RELATED"/>
    <property type="match status" value="1"/>
</dbReference>
<name>A0A939GAX0_9BACT</name>
<comment type="caution">
    <text evidence="2">The sequence shown here is derived from an EMBL/GenBank/DDBJ whole genome shotgun (WGS) entry which is preliminary data.</text>
</comment>
<dbReference type="Proteomes" id="UP000664795">
    <property type="component" value="Unassembled WGS sequence"/>
</dbReference>
<accession>A0A939GAX0</accession>
<protein>
    <submittedName>
        <fullName evidence="2">GIY-YIG nuclease family protein</fullName>
    </submittedName>
</protein>
<dbReference type="Gene3D" id="2.180.10.10">
    <property type="entry name" value="RHS repeat-associated core"/>
    <property type="match status" value="1"/>
</dbReference>
<evidence type="ECO:0000313" key="2">
    <source>
        <dbReference type="EMBL" id="MBO0933306.1"/>
    </source>
</evidence>
<dbReference type="InterPro" id="IPR050708">
    <property type="entry name" value="T6SS_VgrG/RHS"/>
</dbReference>
<gene>
    <name evidence="2" type="ORF">J2I48_20015</name>
</gene>
<dbReference type="Pfam" id="PF01541">
    <property type="entry name" value="GIY-YIG"/>
    <property type="match status" value="1"/>
</dbReference>
<dbReference type="NCBIfam" id="TIGR03696">
    <property type="entry name" value="Rhs_assc_core"/>
    <property type="match status" value="1"/>
</dbReference>
<dbReference type="InterPro" id="IPR022385">
    <property type="entry name" value="Rhs_assc_core"/>
</dbReference>
<feature type="domain" description="GIY-YIG" evidence="1">
    <location>
        <begin position="94"/>
        <end position="148"/>
    </location>
</feature>
<sequence length="212" mass="24335">MVDRAGQRTWEAQTTSYGRIRLGQGTRAECPFRFQGQYEDVETGLYYNRFRYYAPQEGMYISQDPIKLAGGSAMYRYAHDSNRCIDPLGLAESVYQLVDSNGKVIYYGITDRKPQARVNEHRKAGKQFDHMEVIAENLTHDQARSLEGGLIRNRLAERIGDYGIDDSIETKLQKSGLLNKNRGREIGRWNPTDPLTDVPRLKKTKILRPNCK</sequence>
<proteinExistence type="predicted"/>
<evidence type="ECO:0000259" key="1">
    <source>
        <dbReference type="Pfam" id="PF01541"/>
    </source>
</evidence>
<evidence type="ECO:0000313" key="3">
    <source>
        <dbReference type="Proteomes" id="UP000664795"/>
    </source>
</evidence>
<dbReference type="InterPro" id="IPR000305">
    <property type="entry name" value="GIY-YIG_endonuc"/>
</dbReference>
<dbReference type="PRINTS" id="PR00394">
    <property type="entry name" value="RHSPROTEIN"/>
</dbReference>
<dbReference type="EMBL" id="JAFMYU010000018">
    <property type="protein sequence ID" value="MBO0933306.1"/>
    <property type="molecule type" value="Genomic_DNA"/>
</dbReference>
<reference evidence="2 3" key="1">
    <citation type="submission" date="2021-03" db="EMBL/GenBank/DDBJ databases">
        <title>Fibrella sp. HMF5036 genome sequencing and assembly.</title>
        <authorList>
            <person name="Kang H."/>
            <person name="Kim H."/>
            <person name="Bae S."/>
            <person name="Joh K."/>
        </authorList>
    </citation>
    <scope>NUCLEOTIDE SEQUENCE [LARGE SCALE GENOMIC DNA]</scope>
    <source>
        <strain evidence="2 3">HMF5036</strain>
    </source>
</reference>